<dbReference type="EMBL" id="LAZR01026397">
    <property type="protein sequence ID" value="KKL68875.1"/>
    <property type="molecule type" value="Genomic_DNA"/>
</dbReference>
<gene>
    <name evidence="1" type="ORF">LCGC14_2120630</name>
</gene>
<accession>A0A0F9GHH5</accession>
<protein>
    <submittedName>
        <fullName evidence="1">Uncharacterized protein</fullName>
    </submittedName>
</protein>
<evidence type="ECO:0000313" key="1">
    <source>
        <dbReference type="EMBL" id="KKL68875.1"/>
    </source>
</evidence>
<dbReference type="AlphaFoldDB" id="A0A0F9GHH5"/>
<reference evidence="1" key="1">
    <citation type="journal article" date="2015" name="Nature">
        <title>Complex archaea that bridge the gap between prokaryotes and eukaryotes.</title>
        <authorList>
            <person name="Spang A."/>
            <person name="Saw J.H."/>
            <person name="Jorgensen S.L."/>
            <person name="Zaremba-Niedzwiedzka K."/>
            <person name="Martijn J."/>
            <person name="Lind A.E."/>
            <person name="van Eijk R."/>
            <person name="Schleper C."/>
            <person name="Guy L."/>
            <person name="Ettema T.J."/>
        </authorList>
    </citation>
    <scope>NUCLEOTIDE SEQUENCE</scope>
</reference>
<comment type="caution">
    <text evidence="1">The sequence shown here is derived from an EMBL/GenBank/DDBJ whole genome shotgun (WGS) entry which is preliminary data.</text>
</comment>
<proteinExistence type="predicted"/>
<organism evidence="1">
    <name type="scientific">marine sediment metagenome</name>
    <dbReference type="NCBI Taxonomy" id="412755"/>
    <lineage>
        <taxon>unclassified sequences</taxon>
        <taxon>metagenomes</taxon>
        <taxon>ecological metagenomes</taxon>
    </lineage>
</organism>
<name>A0A0F9GHH5_9ZZZZ</name>
<sequence length="285" mass="29410">MPYLGDYEDNYATLNFTFTTRTDATDTPAVLAGSPVISVYKGSATGTEKTSAEAYITLDIDFDGKVGLNHVLIDLSADAFFVVAEDYYVVITTGTVGTSRVGTVVAHFSIENRAPMIDIASIITAVITNATGADVATDVVAMKIDTAATVVGVIDNATGADVATDVVAMKAETVLILADTAEIGTAGAGLSDLGGMSTGMKAEVNVEAKDVLATDTFSELAQGAPSATPTIVSALQLIYKMVRNKVEQTSTTLSIFDDAGTTVDHKSTVDDDGVTATRGEIVTGP</sequence>